<geneLocation type="plasmid" evidence="1 2">
    <name>unnamed1</name>
</geneLocation>
<evidence type="ECO:0000313" key="2">
    <source>
        <dbReference type="Proteomes" id="UP001223520"/>
    </source>
</evidence>
<dbReference type="SUPFAM" id="SSF46689">
    <property type="entry name" value="Homeodomain-like"/>
    <property type="match status" value="1"/>
</dbReference>
<evidence type="ECO:0000313" key="1">
    <source>
        <dbReference type="EMBL" id="WGV29226.1"/>
    </source>
</evidence>
<reference evidence="1 2" key="1">
    <citation type="journal article" date="2023" name="Limnol Oceanogr Lett">
        <title>Environmental adaptations by the intertidal Antarctic cyanobacterium Halotia branconii CENA392 as revealed using long-read genome sequencing.</title>
        <authorList>
            <person name="Dextro R.B."/>
            <person name="Delbaje E."/>
            <person name="Freitas P.N.N."/>
            <person name="Geraldes V."/>
            <person name="Pinto E."/>
            <person name="Long P.F."/>
            <person name="Fiore M.F."/>
        </authorList>
    </citation>
    <scope>NUCLEOTIDE SEQUENCE [LARGE SCALE GENOMIC DNA]</scope>
    <source>
        <strain evidence="1 2">CENA392</strain>
        <plasmid evidence="1 2">unnamed1</plasmid>
    </source>
</reference>
<sequence>MDWEGEIDKAIAQYLRVNVSTVERTRARYVEGGIELAVQDRPHPPKQRKLDGQQEAFLIATACSDAPEGRNRWTMKLLAERMVSLNIVDSVFKETVRSYLKKTKLNLG</sequence>
<proteinExistence type="predicted"/>
<dbReference type="EMBL" id="CP124544">
    <property type="protein sequence ID" value="WGV29226.1"/>
    <property type="molecule type" value="Genomic_DNA"/>
</dbReference>
<keyword evidence="2" id="KW-1185">Reference proteome</keyword>
<organism evidence="1 2">
    <name type="scientific">Halotia branconii CENA392</name>
    <dbReference type="NCBI Taxonomy" id="1539056"/>
    <lineage>
        <taxon>Bacteria</taxon>
        <taxon>Bacillati</taxon>
        <taxon>Cyanobacteriota</taxon>
        <taxon>Cyanophyceae</taxon>
        <taxon>Nostocales</taxon>
        <taxon>Nodulariaceae</taxon>
        <taxon>Halotia</taxon>
    </lineage>
</organism>
<accession>A0AAJ6NZ73</accession>
<dbReference type="RefSeq" id="WP_281486419.1">
    <property type="nucleotide sequence ID" value="NZ_CP124544.1"/>
</dbReference>
<protein>
    <submittedName>
        <fullName evidence="1">Helix-turn-helix domain-containing protein</fullName>
    </submittedName>
</protein>
<dbReference type="InterPro" id="IPR009057">
    <property type="entry name" value="Homeodomain-like_sf"/>
</dbReference>
<keyword evidence="1" id="KW-0614">Plasmid</keyword>
<name>A0AAJ6NZ73_9CYAN</name>
<dbReference type="Proteomes" id="UP001223520">
    <property type="component" value="Plasmid unnamed1"/>
</dbReference>
<dbReference type="Pfam" id="PF13565">
    <property type="entry name" value="HTH_32"/>
    <property type="match status" value="1"/>
</dbReference>
<dbReference type="AlphaFoldDB" id="A0AAJ6NZ73"/>
<gene>
    <name evidence="1" type="ORF">QI031_30750</name>
</gene>
<dbReference type="KEGG" id="hbq:QI031_30750"/>